<dbReference type="RefSeq" id="WP_120181557.1">
    <property type="nucleotide sequence ID" value="NZ_MBTA01000023.1"/>
</dbReference>
<dbReference type="InterPro" id="IPR013815">
    <property type="entry name" value="ATP_grasp_subdomain_1"/>
</dbReference>
<dbReference type="NCBIfam" id="NF002527">
    <property type="entry name" value="PRK01966.1-3"/>
    <property type="match status" value="1"/>
</dbReference>
<dbReference type="Gene3D" id="3.30.470.20">
    <property type="entry name" value="ATP-grasp fold, B domain"/>
    <property type="match status" value="1"/>
</dbReference>
<dbReference type="PROSITE" id="PS00844">
    <property type="entry name" value="DALA_DALA_LIGASE_2"/>
    <property type="match status" value="1"/>
</dbReference>
<dbReference type="GO" id="GO:0005737">
    <property type="term" value="C:cytoplasm"/>
    <property type="evidence" value="ECO:0007669"/>
    <property type="project" value="UniProtKB-SubCell"/>
</dbReference>
<comment type="caution">
    <text evidence="18">The sequence shown here is derived from an EMBL/GenBank/DDBJ whole genome shotgun (WGS) entry which is preliminary data.</text>
</comment>
<reference evidence="18 19" key="1">
    <citation type="submission" date="2016-07" db="EMBL/GenBank/DDBJ databases">
        <title>Genome of Pelobium manganitolerans.</title>
        <authorList>
            <person name="Wu S."/>
            <person name="Wang G."/>
        </authorList>
    </citation>
    <scope>NUCLEOTIDE SEQUENCE [LARGE SCALE GENOMIC DNA]</scope>
    <source>
        <strain evidence="18 19">YS-25</strain>
    </source>
</reference>
<evidence type="ECO:0000313" key="19">
    <source>
        <dbReference type="Proteomes" id="UP000283433"/>
    </source>
</evidence>
<dbReference type="InterPro" id="IPR011127">
    <property type="entry name" value="Dala_Dala_lig_N"/>
</dbReference>
<dbReference type="EMBL" id="MBTA01000023">
    <property type="protein sequence ID" value="RKD16062.1"/>
    <property type="molecule type" value="Genomic_DNA"/>
</dbReference>
<dbReference type="Gene3D" id="3.40.50.20">
    <property type="match status" value="1"/>
</dbReference>
<comment type="function">
    <text evidence="13">Cell wall formation.</text>
</comment>
<evidence type="ECO:0000256" key="1">
    <source>
        <dbReference type="ARBA" id="ARBA00001936"/>
    </source>
</evidence>
<feature type="binding site" evidence="15">
    <location>
        <position position="291"/>
    </location>
    <ligand>
        <name>Mg(2+)</name>
        <dbReference type="ChEBI" id="CHEBI:18420"/>
        <label>2</label>
    </ligand>
</feature>
<evidence type="ECO:0000256" key="9">
    <source>
        <dbReference type="ARBA" id="ARBA00022960"/>
    </source>
</evidence>
<evidence type="ECO:0000256" key="15">
    <source>
        <dbReference type="PIRSR" id="PIRSR039102-3"/>
    </source>
</evidence>
<feature type="domain" description="ATP-grasp" evidence="17">
    <location>
        <begin position="124"/>
        <end position="324"/>
    </location>
</feature>
<dbReference type="SUPFAM" id="SSF56059">
    <property type="entry name" value="Glutathione synthetase ATP-binding domain-like"/>
    <property type="match status" value="1"/>
</dbReference>
<keyword evidence="10 13" id="KW-0573">Peptidoglycan synthesis</keyword>
<evidence type="ECO:0000256" key="14">
    <source>
        <dbReference type="PIRSR" id="PIRSR039102-1"/>
    </source>
</evidence>
<keyword evidence="7 16" id="KW-0547">Nucleotide-binding</keyword>
<feature type="active site" evidence="14">
    <location>
        <position position="15"/>
    </location>
</feature>
<dbReference type="InterPro" id="IPR011761">
    <property type="entry name" value="ATP-grasp"/>
</dbReference>
<dbReference type="Pfam" id="PF07478">
    <property type="entry name" value="Dala_Dala_lig_C"/>
    <property type="match status" value="1"/>
</dbReference>
<feature type="active site" evidence="14">
    <location>
        <position position="166"/>
    </location>
</feature>
<evidence type="ECO:0000256" key="3">
    <source>
        <dbReference type="ARBA" id="ARBA00010871"/>
    </source>
</evidence>
<feature type="binding site" evidence="15">
    <location>
        <position position="293"/>
    </location>
    <ligand>
        <name>Mg(2+)</name>
        <dbReference type="ChEBI" id="CHEBI:18420"/>
        <label>2</label>
    </ligand>
</feature>
<dbReference type="GO" id="GO:0008360">
    <property type="term" value="P:regulation of cell shape"/>
    <property type="evidence" value="ECO:0007669"/>
    <property type="project" value="UniProtKB-KW"/>
</dbReference>
<dbReference type="InterPro" id="IPR011095">
    <property type="entry name" value="Dala_Dala_lig_C"/>
</dbReference>
<dbReference type="Pfam" id="PF01820">
    <property type="entry name" value="Dala_Dala_lig_N"/>
    <property type="match status" value="1"/>
</dbReference>
<comment type="similarity">
    <text evidence="3 13">Belongs to the D-alanine--D-alanine ligase family.</text>
</comment>
<keyword evidence="19" id="KW-1185">Reference proteome</keyword>
<dbReference type="Proteomes" id="UP000283433">
    <property type="component" value="Unassembled WGS sequence"/>
</dbReference>
<dbReference type="PANTHER" id="PTHR23132">
    <property type="entry name" value="D-ALANINE--D-ALANINE LIGASE"/>
    <property type="match status" value="1"/>
</dbReference>
<evidence type="ECO:0000313" key="18">
    <source>
        <dbReference type="EMBL" id="RKD16062.1"/>
    </source>
</evidence>
<comment type="subcellular location">
    <subcellularLocation>
        <location evidence="2 13">Cytoplasm</location>
    </subcellularLocation>
</comment>
<dbReference type="UniPathway" id="UPA00219"/>
<protein>
    <recommendedName>
        <fullName evidence="4 13">D-alanine--D-alanine ligase</fullName>
        <ecNumber evidence="4 13">6.3.2.4</ecNumber>
    </recommendedName>
    <alternativeName>
        <fullName evidence="13">D-Ala-D-Ala ligase</fullName>
    </alternativeName>
    <alternativeName>
        <fullName evidence="13">D-alanylalanine synthetase</fullName>
    </alternativeName>
</protein>
<dbReference type="PANTHER" id="PTHR23132:SF23">
    <property type="entry name" value="D-ALANINE--D-ALANINE LIGASE B"/>
    <property type="match status" value="1"/>
</dbReference>
<evidence type="ECO:0000256" key="5">
    <source>
        <dbReference type="ARBA" id="ARBA00022490"/>
    </source>
</evidence>
<evidence type="ECO:0000256" key="6">
    <source>
        <dbReference type="ARBA" id="ARBA00022598"/>
    </source>
</evidence>
<dbReference type="EC" id="6.3.2.4" evidence="4 13"/>
<dbReference type="InterPro" id="IPR000291">
    <property type="entry name" value="D-Ala_lig_Van_CS"/>
</dbReference>
<dbReference type="NCBIfam" id="NF002528">
    <property type="entry name" value="PRK01966.1-4"/>
    <property type="match status" value="1"/>
</dbReference>
<evidence type="ECO:0000256" key="8">
    <source>
        <dbReference type="ARBA" id="ARBA00022840"/>
    </source>
</evidence>
<dbReference type="NCBIfam" id="TIGR01205">
    <property type="entry name" value="D_ala_D_alaTIGR"/>
    <property type="match status" value="1"/>
</dbReference>
<comment type="cofactor">
    <cofactor evidence="1">
        <name>Mn(2+)</name>
        <dbReference type="ChEBI" id="CHEBI:29035"/>
    </cofactor>
</comment>
<gene>
    <name evidence="13" type="primary">ddl</name>
    <name evidence="18" type="ORF">BCY91_04000</name>
</gene>
<dbReference type="HAMAP" id="MF_00047">
    <property type="entry name" value="Dala_Dala_lig"/>
    <property type="match status" value="1"/>
</dbReference>
<dbReference type="NCBIfam" id="NF002378">
    <property type="entry name" value="PRK01372.1"/>
    <property type="match status" value="1"/>
</dbReference>
<dbReference type="GO" id="GO:0005524">
    <property type="term" value="F:ATP binding"/>
    <property type="evidence" value="ECO:0007669"/>
    <property type="project" value="UniProtKB-UniRule"/>
</dbReference>
<dbReference type="InterPro" id="IPR005905">
    <property type="entry name" value="D_ala_D_ala"/>
</dbReference>
<comment type="pathway">
    <text evidence="13">Cell wall biogenesis; peptidoglycan biosynthesis.</text>
</comment>
<dbReference type="PROSITE" id="PS50975">
    <property type="entry name" value="ATP_GRASP"/>
    <property type="match status" value="1"/>
</dbReference>
<evidence type="ECO:0000256" key="13">
    <source>
        <dbReference type="HAMAP-Rule" id="MF_00047"/>
    </source>
</evidence>
<feature type="binding site" evidence="15">
    <location>
        <position position="291"/>
    </location>
    <ligand>
        <name>Mg(2+)</name>
        <dbReference type="ChEBI" id="CHEBI:18420"/>
        <label>1</label>
    </ligand>
</feature>
<dbReference type="GO" id="GO:0071555">
    <property type="term" value="P:cell wall organization"/>
    <property type="evidence" value="ECO:0007669"/>
    <property type="project" value="UniProtKB-KW"/>
</dbReference>
<dbReference type="AlphaFoldDB" id="A0A419S5E5"/>
<keyword evidence="15" id="KW-0460">Magnesium</keyword>
<evidence type="ECO:0000256" key="2">
    <source>
        <dbReference type="ARBA" id="ARBA00004496"/>
    </source>
</evidence>
<evidence type="ECO:0000256" key="10">
    <source>
        <dbReference type="ARBA" id="ARBA00022984"/>
    </source>
</evidence>
<organism evidence="18 19">
    <name type="scientific">Pelobium manganitolerans</name>
    <dbReference type="NCBI Taxonomy" id="1842495"/>
    <lineage>
        <taxon>Bacteria</taxon>
        <taxon>Pseudomonadati</taxon>
        <taxon>Bacteroidota</taxon>
        <taxon>Sphingobacteriia</taxon>
        <taxon>Sphingobacteriales</taxon>
        <taxon>Sphingobacteriaceae</taxon>
        <taxon>Pelobium</taxon>
    </lineage>
</organism>
<dbReference type="GO" id="GO:0008716">
    <property type="term" value="F:D-alanine-D-alanine ligase activity"/>
    <property type="evidence" value="ECO:0007669"/>
    <property type="project" value="UniProtKB-UniRule"/>
</dbReference>
<name>A0A419S5E5_9SPHI</name>
<evidence type="ECO:0000256" key="12">
    <source>
        <dbReference type="ARBA" id="ARBA00047614"/>
    </source>
</evidence>
<evidence type="ECO:0000256" key="16">
    <source>
        <dbReference type="PROSITE-ProRule" id="PRU00409"/>
    </source>
</evidence>
<dbReference type="Gene3D" id="3.30.1490.20">
    <property type="entry name" value="ATP-grasp fold, A domain"/>
    <property type="match status" value="1"/>
</dbReference>
<feature type="binding site" evidence="15">
    <location>
        <position position="277"/>
    </location>
    <ligand>
        <name>Mg(2+)</name>
        <dbReference type="ChEBI" id="CHEBI:18420"/>
        <label>1</label>
    </ligand>
</feature>
<keyword evidence="15" id="KW-0464">Manganese</keyword>
<evidence type="ECO:0000259" key="17">
    <source>
        <dbReference type="PROSITE" id="PS50975"/>
    </source>
</evidence>
<proteinExistence type="inferred from homology"/>
<evidence type="ECO:0000256" key="7">
    <source>
        <dbReference type="ARBA" id="ARBA00022741"/>
    </source>
</evidence>
<accession>A0A419S5E5</accession>
<keyword evidence="8 16" id="KW-0067">ATP-binding</keyword>
<dbReference type="OrthoDB" id="9813261at2"/>
<comment type="cofactor">
    <cofactor evidence="15">
        <name>Mg(2+)</name>
        <dbReference type="ChEBI" id="CHEBI:18420"/>
    </cofactor>
    <cofactor evidence="15">
        <name>Mn(2+)</name>
        <dbReference type="ChEBI" id="CHEBI:29035"/>
    </cofactor>
    <text evidence="15">Binds 2 magnesium or manganese ions per subunit.</text>
</comment>
<comment type="catalytic activity">
    <reaction evidence="12 13">
        <text>2 D-alanine + ATP = D-alanyl-D-alanine + ADP + phosphate + H(+)</text>
        <dbReference type="Rhea" id="RHEA:11224"/>
        <dbReference type="ChEBI" id="CHEBI:15378"/>
        <dbReference type="ChEBI" id="CHEBI:30616"/>
        <dbReference type="ChEBI" id="CHEBI:43474"/>
        <dbReference type="ChEBI" id="CHEBI:57416"/>
        <dbReference type="ChEBI" id="CHEBI:57822"/>
        <dbReference type="ChEBI" id="CHEBI:456216"/>
        <dbReference type="EC" id="6.3.2.4"/>
    </reaction>
</comment>
<feature type="active site" evidence="14">
    <location>
        <position position="302"/>
    </location>
</feature>
<keyword evidence="5 13" id="KW-0963">Cytoplasm</keyword>
<keyword evidence="15" id="KW-0479">Metal-binding</keyword>
<dbReference type="PIRSF" id="PIRSF039102">
    <property type="entry name" value="Ddl/VanB"/>
    <property type="match status" value="1"/>
</dbReference>
<sequence length="329" mass="36670">MKKKVALLAGGYTGESVVSLNSAKQIEASLDTERYEVYKIIVTPEEWYFTDTQNEKVPVNRADFSLDVQGERIKFDVVFIIIHGSPGEDGKLQSYFDLLNIPYTTCDATTSALTMNKAYTKAVVNGIDKLHIANSVQLFENDAEQLEKIKMKLQLPLFVKPNNGGSSIGMSKVNAWEELASALDKAFAEDTQILVEEFIEGREFTVGIYKAAGEVHVLPITEIKSSKEFFDYEAKYTKGVTEEITPAQIDDGLAAKVGKIAQEIFVKLNCRGVVRVDFIVQKNTENFYFIEINTVPGQSENSLIPQQVRATGQSMKSFYSLLIEEALAE</sequence>
<dbReference type="SUPFAM" id="SSF52440">
    <property type="entry name" value="PreATP-grasp domain"/>
    <property type="match status" value="1"/>
</dbReference>
<keyword evidence="11 13" id="KW-0961">Cell wall biogenesis/degradation</keyword>
<keyword evidence="6 13" id="KW-0436">Ligase</keyword>
<dbReference type="InterPro" id="IPR016185">
    <property type="entry name" value="PreATP-grasp_dom_sf"/>
</dbReference>
<evidence type="ECO:0000256" key="4">
    <source>
        <dbReference type="ARBA" id="ARBA00012216"/>
    </source>
</evidence>
<dbReference type="GO" id="GO:0046872">
    <property type="term" value="F:metal ion binding"/>
    <property type="evidence" value="ECO:0007669"/>
    <property type="project" value="UniProtKB-KW"/>
</dbReference>
<keyword evidence="9 13" id="KW-0133">Cell shape</keyword>
<dbReference type="GO" id="GO:0009252">
    <property type="term" value="P:peptidoglycan biosynthetic process"/>
    <property type="evidence" value="ECO:0007669"/>
    <property type="project" value="UniProtKB-UniRule"/>
</dbReference>
<evidence type="ECO:0000256" key="11">
    <source>
        <dbReference type="ARBA" id="ARBA00023316"/>
    </source>
</evidence>
<dbReference type="PROSITE" id="PS00843">
    <property type="entry name" value="DALA_DALA_LIGASE_1"/>
    <property type="match status" value="1"/>
</dbReference>